<dbReference type="Proteomes" id="UP000593567">
    <property type="component" value="Unassembled WGS sequence"/>
</dbReference>
<gene>
    <name evidence="2" type="ORF">EB796_022592</name>
</gene>
<protein>
    <submittedName>
        <fullName evidence="2">Uncharacterized protein</fullName>
    </submittedName>
</protein>
<accession>A0A7J7IZ81</accession>
<reference evidence="2" key="1">
    <citation type="submission" date="2020-06" db="EMBL/GenBank/DDBJ databases">
        <title>Draft genome of Bugula neritina, a colonial animal packing powerful symbionts and potential medicines.</title>
        <authorList>
            <person name="Rayko M."/>
        </authorList>
    </citation>
    <scope>NUCLEOTIDE SEQUENCE [LARGE SCALE GENOMIC DNA]</scope>
    <source>
        <strain evidence="2">Kwan_BN1</strain>
    </source>
</reference>
<dbReference type="EMBL" id="VXIV02003254">
    <property type="protein sequence ID" value="KAF6019095.1"/>
    <property type="molecule type" value="Genomic_DNA"/>
</dbReference>
<feature type="compositionally biased region" description="Polar residues" evidence="1">
    <location>
        <begin position="33"/>
        <end position="63"/>
    </location>
</feature>
<keyword evidence="3" id="KW-1185">Reference proteome</keyword>
<name>A0A7J7IZ81_BUGNE</name>
<comment type="caution">
    <text evidence="2">The sequence shown here is derived from an EMBL/GenBank/DDBJ whole genome shotgun (WGS) entry which is preliminary data.</text>
</comment>
<feature type="region of interest" description="Disordered" evidence="1">
    <location>
        <begin position="16"/>
        <end position="63"/>
    </location>
</feature>
<feature type="compositionally biased region" description="Low complexity" evidence="1">
    <location>
        <begin position="19"/>
        <end position="32"/>
    </location>
</feature>
<evidence type="ECO:0000313" key="2">
    <source>
        <dbReference type="EMBL" id="KAF6019095.1"/>
    </source>
</evidence>
<evidence type="ECO:0000313" key="3">
    <source>
        <dbReference type="Proteomes" id="UP000593567"/>
    </source>
</evidence>
<organism evidence="2 3">
    <name type="scientific">Bugula neritina</name>
    <name type="common">Brown bryozoan</name>
    <name type="synonym">Sertularia neritina</name>
    <dbReference type="NCBI Taxonomy" id="10212"/>
    <lineage>
        <taxon>Eukaryota</taxon>
        <taxon>Metazoa</taxon>
        <taxon>Spiralia</taxon>
        <taxon>Lophotrochozoa</taxon>
        <taxon>Bryozoa</taxon>
        <taxon>Gymnolaemata</taxon>
        <taxon>Cheilostomatida</taxon>
        <taxon>Flustrina</taxon>
        <taxon>Buguloidea</taxon>
        <taxon>Bugulidae</taxon>
        <taxon>Bugula</taxon>
    </lineage>
</organism>
<evidence type="ECO:0000256" key="1">
    <source>
        <dbReference type="SAM" id="MobiDB-lite"/>
    </source>
</evidence>
<sequence length="212" mass="23287">MQGYLATASGDTPVMARRSSVGSFHSAGSSESPAVQPSTGVNGGTPNSLSVSSTPHRQTTSMYSVRSAHSVHSQLYYDDSLKTLDDSSAMADSYDETGSFDEDFEPLTVVGSASALYPFQGVPVSTDMCVCAREDVCIYMYVIVLVFGGIDTDLYCLEVVTCLQIRVETLKVVWIVKSEKFEKHADGNHNDTHNRNTILELHNYYAMFYLQF</sequence>
<proteinExistence type="predicted"/>
<dbReference type="AlphaFoldDB" id="A0A7J7IZ81"/>